<dbReference type="RefSeq" id="WP_354232977.1">
    <property type="nucleotide sequence ID" value="NZ_JBEPSN010000022.1"/>
</dbReference>
<evidence type="ECO:0000313" key="2">
    <source>
        <dbReference type="EMBL" id="MET4542690.1"/>
    </source>
</evidence>
<protein>
    <recommendedName>
        <fullName evidence="4">AB hydrolase-1 domain-containing protein</fullName>
    </recommendedName>
</protein>
<dbReference type="EMBL" id="JBEPSN010000022">
    <property type="protein sequence ID" value="MET4542690.1"/>
    <property type="molecule type" value="Genomic_DNA"/>
</dbReference>
<evidence type="ECO:0000313" key="3">
    <source>
        <dbReference type="Proteomes" id="UP001549307"/>
    </source>
</evidence>
<dbReference type="Gene3D" id="3.40.50.1820">
    <property type="entry name" value="alpha/beta hydrolase"/>
    <property type="match status" value="1"/>
</dbReference>
<reference evidence="2 3" key="1">
    <citation type="submission" date="2024-06" db="EMBL/GenBank/DDBJ databases">
        <title>Sorghum-associated microbial communities from plants grown in Nebraska, USA.</title>
        <authorList>
            <person name="Schachtman D."/>
        </authorList>
    </citation>
    <scope>NUCLEOTIDE SEQUENCE [LARGE SCALE GENOMIC DNA]</scope>
    <source>
        <strain evidence="2 3">3552</strain>
    </source>
</reference>
<organism evidence="2 3">
    <name type="scientific">Arthrobacter bambusae</name>
    <dbReference type="NCBI Taxonomy" id="1338426"/>
    <lineage>
        <taxon>Bacteria</taxon>
        <taxon>Bacillati</taxon>
        <taxon>Actinomycetota</taxon>
        <taxon>Actinomycetes</taxon>
        <taxon>Micrococcales</taxon>
        <taxon>Micrococcaceae</taxon>
        <taxon>Arthrobacter</taxon>
    </lineage>
</organism>
<evidence type="ECO:0000256" key="1">
    <source>
        <dbReference type="SAM" id="Phobius"/>
    </source>
</evidence>
<gene>
    <name evidence="2" type="ORF">ABIE37_004503</name>
</gene>
<keyword evidence="3" id="KW-1185">Reference proteome</keyword>
<evidence type="ECO:0008006" key="4">
    <source>
        <dbReference type="Google" id="ProtNLM"/>
    </source>
</evidence>
<dbReference type="Proteomes" id="UP001549307">
    <property type="component" value="Unassembled WGS sequence"/>
</dbReference>
<dbReference type="InterPro" id="IPR029058">
    <property type="entry name" value="AB_hydrolase_fold"/>
</dbReference>
<name>A0ABV2PD15_9MICC</name>
<accession>A0ABV2PD15</accession>
<sequence length="139" mass="14975">MASTVADYRASVGLDMAHDRADRDSGRTLEMPVTVMQQDWGAALGCDAAVLWGAWAPDLNHLTFDGGHFMAEENPGAVSGALRELMKRLGTSARRRLVGFWGWVWGGFALGVGGVYCFLSRRVRNGKPEGVYGSVGGQK</sequence>
<dbReference type="SUPFAM" id="SSF53474">
    <property type="entry name" value="alpha/beta-Hydrolases"/>
    <property type="match status" value="1"/>
</dbReference>
<feature type="transmembrane region" description="Helical" evidence="1">
    <location>
        <begin position="100"/>
        <end position="119"/>
    </location>
</feature>
<keyword evidence="1" id="KW-0472">Membrane</keyword>
<proteinExistence type="predicted"/>
<keyword evidence="1" id="KW-0812">Transmembrane</keyword>
<keyword evidence="1" id="KW-1133">Transmembrane helix</keyword>
<comment type="caution">
    <text evidence="2">The sequence shown here is derived from an EMBL/GenBank/DDBJ whole genome shotgun (WGS) entry which is preliminary data.</text>
</comment>
<dbReference type="GeneID" id="92755426"/>